<evidence type="ECO:0000256" key="5">
    <source>
        <dbReference type="PIRSR" id="PIRSR015582-2"/>
    </source>
</evidence>
<protein>
    <submittedName>
        <fullName evidence="7">HpcH/HpaI aldolase</fullName>
    </submittedName>
</protein>
<dbReference type="EMBL" id="CP000667">
    <property type="protein sequence ID" value="ABP54183.1"/>
    <property type="molecule type" value="Genomic_DNA"/>
</dbReference>
<accession>A4X5N3</accession>
<keyword evidence="3 5" id="KW-0460">Magnesium</keyword>
<dbReference type="InterPro" id="IPR015813">
    <property type="entry name" value="Pyrv/PenolPyrv_kinase-like_dom"/>
</dbReference>
<organism evidence="7 8">
    <name type="scientific">Salinispora tropica (strain ATCC BAA-916 / DSM 44818 / JCM 13857 / NBRC 105044 / CNB-440)</name>
    <dbReference type="NCBI Taxonomy" id="369723"/>
    <lineage>
        <taxon>Bacteria</taxon>
        <taxon>Bacillati</taxon>
        <taxon>Actinomycetota</taxon>
        <taxon>Actinomycetes</taxon>
        <taxon>Micromonosporales</taxon>
        <taxon>Micromonosporaceae</taxon>
        <taxon>Salinispora</taxon>
    </lineage>
</organism>
<dbReference type="HOGENOM" id="CLU_044864_2_1_11"/>
<proteinExistence type="predicted"/>
<dbReference type="InterPro" id="IPR040442">
    <property type="entry name" value="Pyrv_kinase-like_dom_sf"/>
</dbReference>
<reference evidence="8" key="1">
    <citation type="journal article" date="2007" name="Proc. Natl. Acad. Sci. U.S.A.">
        <title>Genome sequencing reveals complex secondary metabolome in the marine actinomycete Salinispora tropica.</title>
        <authorList>
            <person name="Udwary D.W."/>
            <person name="Zeigler L."/>
            <person name="Asolkar R.N."/>
            <person name="Singan V."/>
            <person name="Lapidus A."/>
            <person name="Fenical W."/>
            <person name="Jensen P.R."/>
            <person name="Moore B.S."/>
        </authorList>
    </citation>
    <scope>NUCLEOTIDE SEQUENCE [LARGE SCALE GENOMIC DNA]</scope>
    <source>
        <strain evidence="8">ATCC BAA-916 / DSM 44818 / CNB-440</strain>
    </source>
</reference>
<dbReference type="GO" id="GO:0000287">
    <property type="term" value="F:magnesium ion binding"/>
    <property type="evidence" value="ECO:0007669"/>
    <property type="project" value="TreeGrafter"/>
</dbReference>
<dbReference type="PANTHER" id="PTHR32308:SF0">
    <property type="entry name" value="HPCH_HPAI ALDOLASE_CITRATE LYASE DOMAIN-CONTAINING PROTEIN"/>
    <property type="match status" value="1"/>
</dbReference>
<feature type="binding site" evidence="4">
    <location>
        <position position="69"/>
    </location>
    <ligand>
        <name>substrate</name>
    </ligand>
</feature>
<evidence type="ECO:0000259" key="6">
    <source>
        <dbReference type="Pfam" id="PF03328"/>
    </source>
</evidence>
<feature type="binding site" evidence="5">
    <location>
        <position position="154"/>
    </location>
    <ligand>
        <name>Mg(2+)</name>
        <dbReference type="ChEBI" id="CHEBI:18420"/>
    </ligand>
</feature>
<dbReference type="eggNOG" id="COG2301">
    <property type="taxonomic scope" value="Bacteria"/>
</dbReference>
<comment type="cofactor">
    <cofactor evidence="1">
        <name>Mg(2+)</name>
        <dbReference type="ChEBI" id="CHEBI:18420"/>
    </cofactor>
</comment>
<sequence>MMYARYCRSMLCTPAIAVGRYANCHRSGADICQVDLEDSVAPPDKAEARARASAFFTSESASGRRCAVRVNMITEPDGMRDLLALREYPVRPTIVVIPKVESPRDVEIVARLLRPVRPDLELCAVIETPRGVEAAAAIAATSPRLRALIFGSADYASALGVQLRWEPLAQARTRVVNAARAAGVEAIDSPTFQLQDLTALRREAILARDLGFSGKIALHPRQVAVINQVFSPDAESLEAARRVVAAGRRSGQGITTVDGVMVGRPFFEASQRLLDEFDPSG</sequence>
<dbReference type="GO" id="GO:0006107">
    <property type="term" value="P:oxaloacetate metabolic process"/>
    <property type="evidence" value="ECO:0007669"/>
    <property type="project" value="TreeGrafter"/>
</dbReference>
<feature type="domain" description="HpcH/HpaI aldolase/citrate lyase" evidence="6">
    <location>
        <begin position="10"/>
        <end position="220"/>
    </location>
</feature>
<dbReference type="Proteomes" id="UP000000235">
    <property type="component" value="Chromosome"/>
</dbReference>
<evidence type="ECO:0000256" key="3">
    <source>
        <dbReference type="ARBA" id="ARBA00022842"/>
    </source>
</evidence>
<dbReference type="InterPro" id="IPR005000">
    <property type="entry name" value="Aldolase/citrate-lyase_domain"/>
</dbReference>
<dbReference type="PANTHER" id="PTHR32308">
    <property type="entry name" value="LYASE BETA SUBUNIT, PUTATIVE (AFU_ORTHOLOGUE AFUA_4G13030)-RELATED"/>
    <property type="match status" value="1"/>
</dbReference>
<dbReference type="STRING" id="369723.Strop_1719"/>
<feature type="binding site" evidence="4">
    <location>
        <position position="127"/>
    </location>
    <ligand>
        <name>substrate</name>
    </ligand>
</feature>
<evidence type="ECO:0000256" key="2">
    <source>
        <dbReference type="ARBA" id="ARBA00022723"/>
    </source>
</evidence>
<feature type="binding site" evidence="5">
    <location>
        <position position="127"/>
    </location>
    <ligand>
        <name>Mg(2+)</name>
        <dbReference type="ChEBI" id="CHEBI:18420"/>
    </ligand>
</feature>
<evidence type="ECO:0000256" key="1">
    <source>
        <dbReference type="ARBA" id="ARBA00001946"/>
    </source>
</evidence>
<dbReference type="GO" id="GO:0003824">
    <property type="term" value="F:catalytic activity"/>
    <property type="evidence" value="ECO:0007669"/>
    <property type="project" value="InterPro"/>
</dbReference>
<evidence type="ECO:0000256" key="4">
    <source>
        <dbReference type="PIRSR" id="PIRSR015582-1"/>
    </source>
</evidence>
<dbReference type="AlphaFoldDB" id="A4X5N3"/>
<keyword evidence="8" id="KW-1185">Reference proteome</keyword>
<dbReference type="PIRSF" id="PIRSF015582">
    <property type="entry name" value="Cit_lyase_B"/>
    <property type="match status" value="1"/>
</dbReference>
<dbReference type="SUPFAM" id="SSF51621">
    <property type="entry name" value="Phosphoenolpyruvate/pyruvate domain"/>
    <property type="match status" value="1"/>
</dbReference>
<keyword evidence="2 5" id="KW-0479">Metal-binding</keyword>
<dbReference type="Gene3D" id="3.20.20.60">
    <property type="entry name" value="Phosphoenolpyruvate-binding domains"/>
    <property type="match status" value="1"/>
</dbReference>
<name>A4X5N3_SALTO</name>
<dbReference type="InterPro" id="IPR011206">
    <property type="entry name" value="Citrate_lyase_beta/mcl1/mcl2"/>
</dbReference>
<gene>
    <name evidence="7" type="ordered locus">Strop_1719</name>
</gene>
<evidence type="ECO:0000313" key="8">
    <source>
        <dbReference type="Proteomes" id="UP000000235"/>
    </source>
</evidence>
<evidence type="ECO:0000313" key="7">
    <source>
        <dbReference type="EMBL" id="ABP54183.1"/>
    </source>
</evidence>
<dbReference type="Pfam" id="PF03328">
    <property type="entry name" value="HpcH_HpaI"/>
    <property type="match status" value="1"/>
</dbReference>
<dbReference type="KEGG" id="stp:Strop_1719"/>